<evidence type="ECO:0000256" key="8">
    <source>
        <dbReference type="ARBA" id="ARBA00034120"/>
    </source>
</evidence>
<evidence type="ECO:0000313" key="12">
    <source>
        <dbReference type="Proteomes" id="UP000062645"/>
    </source>
</evidence>
<keyword evidence="2" id="KW-0808">Transferase</keyword>
<evidence type="ECO:0000256" key="9">
    <source>
        <dbReference type="ARBA" id="ARBA00048173"/>
    </source>
</evidence>
<evidence type="ECO:0000256" key="3">
    <source>
        <dbReference type="ARBA" id="ARBA00022695"/>
    </source>
</evidence>
<evidence type="ECO:0000256" key="6">
    <source>
        <dbReference type="ARBA" id="ARBA00022918"/>
    </source>
</evidence>
<evidence type="ECO:0000256" key="1">
    <source>
        <dbReference type="ARBA" id="ARBA00012493"/>
    </source>
</evidence>
<keyword evidence="3" id="KW-0548">Nucleotidyltransferase</keyword>
<dbReference type="RefSeq" id="WP_062297935.1">
    <property type="nucleotide sequence ID" value="NZ_CP012036.1"/>
</dbReference>
<evidence type="ECO:0000256" key="7">
    <source>
        <dbReference type="ARBA" id="ARBA00023118"/>
    </source>
</evidence>
<evidence type="ECO:0000313" key="11">
    <source>
        <dbReference type="EMBL" id="ALF56129.1"/>
    </source>
</evidence>
<dbReference type="Pfam" id="PF00078">
    <property type="entry name" value="RVT_1"/>
    <property type="match status" value="1"/>
</dbReference>
<dbReference type="PANTHER" id="PTHR34047:SF7">
    <property type="entry name" value="RNA-DIRECTED DNA POLYMERASE"/>
    <property type="match status" value="1"/>
</dbReference>
<dbReference type="PRINTS" id="PR00866">
    <property type="entry name" value="RNADNAPOLMS"/>
</dbReference>
<reference evidence="12" key="1">
    <citation type="submission" date="2015-07" db="EMBL/GenBank/DDBJ databases">
        <title>Genome Of Nitrogen-Fixing Cyanobacterium Nostoc piscinale CENA21 From Solimoes/Amazon River Floodplain Sediments And Comparative Genomics To Uncover Biosynthetic Natural Products Potential.</title>
        <authorList>
            <person name="Leao T.F."/>
            <person name="Leao P.N."/>
            <person name="Guimaraes P.I."/>
            <person name="de Melo A.G.C."/>
            <person name="Ramos R.T.J."/>
            <person name="Silva A."/>
            <person name="Fiore M.F."/>
            <person name="Schneider M.P.C."/>
        </authorList>
    </citation>
    <scope>NUCLEOTIDE SEQUENCE [LARGE SCALE GENOMIC DNA]</scope>
    <source>
        <strain evidence="12">CENA21</strain>
    </source>
</reference>
<dbReference type="Proteomes" id="UP000062645">
    <property type="component" value="Chromosome"/>
</dbReference>
<sequence length="346" mass="39035">MSCQNYTQNNIEQLKKCNLDVYNNAEQIAAAMEISIDKLRFLTFTSKTSQISHYIYFKTAKKLAGDRIISAPMPDLKRAQYWILQNILQKIAIHDAAHGFCGDRSIITNANPHVGAEIIMNIDLQDFFSAITYQRVKGLFQSFGYASSVATIFGLLCTAPVVEERNLDGKTDFVEFKQRHLPQGSPASPAITNIICRNLDQRLCAIAEKFGFTYTRYVDDLTFSASGENLQHTKNIIKQVQSIISDEGFAINPDKTRILRNSQQQEVTGIIVNQKINISRKKLKSFRATLHQIENEGLEGKHWGNSSNLIASITGFANFVAMVNPEKGAEFQQQIQRIQEKYGKNK</sequence>
<keyword evidence="4" id="KW-0479">Metal-binding</keyword>
<keyword evidence="6 11" id="KW-0695">RNA-directed DNA polymerase</keyword>
<dbReference type="STRING" id="224013.ACX27_30005"/>
<dbReference type="InterPro" id="IPR043128">
    <property type="entry name" value="Rev_trsase/Diguanyl_cyclase"/>
</dbReference>
<proteinExistence type="inferred from homology"/>
<dbReference type="GO" id="GO:0046872">
    <property type="term" value="F:metal ion binding"/>
    <property type="evidence" value="ECO:0007669"/>
    <property type="project" value="UniProtKB-KW"/>
</dbReference>
<dbReference type="EMBL" id="CP012036">
    <property type="protein sequence ID" value="ALF56129.1"/>
    <property type="molecule type" value="Genomic_DNA"/>
</dbReference>
<evidence type="ECO:0000256" key="4">
    <source>
        <dbReference type="ARBA" id="ARBA00022723"/>
    </source>
</evidence>
<evidence type="ECO:0000259" key="10">
    <source>
        <dbReference type="PROSITE" id="PS50878"/>
    </source>
</evidence>
<dbReference type="GO" id="GO:0003964">
    <property type="term" value="F:RNA-directed DNA polymerase activity"/>
    <property type="evidence" value="ECO:0007669"/>
    <property type="project" value="UniProtKB-KW"/>
</dbReference>
<dbReference type="SUPFAM" id="SSF56672">
    <property type="entry name" value="DNA/RNA polymerases"/>
    <property type="match status" value="1"/>
</dbReference>
<dbReference type="KEGG" id="npz:ACX27_30005"/>
<keyword evidence="12" id="KW-1185">Reference proteome</keyword>
<keyword evidence="5" id="KW-0460">Magnesium</keyword>
<gene>
    <name evidence="11" type="ORF">ACX27_30005</name>
</gene>
<accession>A0A0M4T8V4</accession>
<dbReference type="OrthoDB" id="9788687at2"/>
<dbReference type="AlphaFoldDB" id="A0A0M4T8V4"/>
<keyword evidence="7" id="KW-0051">Antiviral defense</keyword>
<organism evidence="11 12">
    <name type="scientific">Nostoc piscinale CENA21</name>
    <dbReference type="NCBI Taxonomy" id="224013"/>
    <lineage>
        <taxon>Bacteria</taxon>
        <taxon>Bacillati</taxon>
        <taxon>Cyanobacteriota</taxon>
        <taxon>Cyanophyceae</taxon>
        <taxon>Nostocales</taxon>
        <taxon>Nostocaceae</taxon>
        <taxon>Nostoc</taxon>
    </lineage>
</organism>
<dbReference type="InterPro" id="IPR000477">
    <property type="entry name" value="RT_dom"/>
</dbReference>
<dbReference type="PANTHER" id="PTHR34047">
    <property type="entry name" value="NUCLEAR INTRON MATURASE 1, MITOCHONDRIAL-RELATED"/>
    <property type="match status" value="1"/>
</dbReference>
<dbReference type="GO" id="GO:0051607">
    <property type="term" value="P:defense response to virus"/>
    <property type="evidence" value="ECO:0007669"/>
    <property type="project" value="UniProtKB-KW"/>
</dbReference>
<dbReference type="PATRIC" id="fig|224013.5.peg.7163"/>
<dbReference type="EC" id="2.7.7.49" evidence="1"/>
<dbReference type="InterPro" id="IPR051083">
    <property type="entry name" value="GrpII_Intron_Splice-Mob/Def"/>
</dbReference>
<evidence type="ECO:0000256" key="5">
    <source>
        <dbReference type="ARBA" id="ARBA00022842"/>
    </source>
</evidence>
<reference evidence="11 12" key="2">
    <citation type="journal article" date="2016" name="Genome Announc.">
        <title>Draft Genome Sequence of the N2-Fixing Cyanobacterium Nostoc piscinale CENA21, Isolated from the Brazilian Amazon Floodplain.</title>
        <authorList>
            <person name="Leao T."/>
            <person name="Guimaraes P.I."/>
            <person name="de Melo A.G."/>
            <person name="Ramos R.T."/>
            <person name="Leao P.N."/>
            <person name="Silva A."/>
            <person name="Fiore M.F."/>
            <person name="Schneider M.P."/>
        </authorList>
    </citation>
    <scope>NUCLEOTIDE SEQUENCE [LARGE SCALE GENOMIC DNA]</scope>
    <source>
        <strain evidence="11 12">CENA21</strain>
    </source>
</reference>
<comment type="similarity">
    <text evidence="8">Belongs to the bacterial reverse transcriptase family.</text>
</comment>
<protein>
    <recommendedName>
        <fullName evidence="1">RNA-directed DNA polymerase</fullName>
        <ecNumber evidence="1">2.7.7.49</ecNumber>
    </recommendedName>
</protein>
<dbReference type="GO" id="GO:0003723">
    <property type="term" value="F:RNA binding"/>
    <property type="evidence" value="ECO:0007669"/>
    <property type="project" value="InterPro"/>
</dbReference>
<dbReference type="CDD" id="cd03487">
    <property type="entry name" value="RT_Bac_retron_II"/>
    <property type="match status" value="1"/>
</dbReference>
<dbReference type="InterPro" id="IPR000123">
    <property type="entry name" value="Reverse_transcriptase_msDNA"/>
</dbReference>
<dbReference type="InterPro" id="IPR043502">
    <property type="entry name" value="DNA/RNA_pol_sf"/>
</dbReference>
<dbReference type="Gene3D" id="3.30.70.270">
    <property type="match status" value="1"/>
</dbReference>
<name>A0A0M4T8V4_9NOSO</name>
<comment type="catalytic activity">
    <reaction evidence="9">
        <text>DNA(n) + a 2'-deoxyribonucleoside 5'-triphosphate = DNA(n+1) + diphosphate</text>
        <dbReference type="Rhea" id="RHEA:22508"/>
        <dbReference type="Rhea" id="RHEA-COMP:17339"/>
        <dbReference type="Rhea" id="RHEA-COMP:17340"/>
        <dbReference type="ChEBI" id="CHEBI:33019"/>
        <dbReference type="ChEBI" id="CHEBI:61560"/>
        <dbReference type="ChEBI" id="CHEBI:173112"/>
        <dbReference type="EC" id="2.7.7.49"/>
    </reaction>
</comment>
<evidence type="ECO:0000256" key="2">
    <source>
        <dbReference type="ARBA" id="ARBA00022679"/>
    </source>
</evidence>
<dbReference type="PROSITE" id="PS50878">
    <property type="entry name" value="RT_POL"/>
    <property type="match status" value="1"/>
</dbReference>
<feature type="domain" description="Reverse transcriptase" evidence="10">
    <location>
        <begin position="1"/>
        <end position="272"/>
    </location>
</feature>